<sequence length="209" mass="22512">MARTRRKGGKPGQAEAERTLRRCSRAGGAPVQDRAVREDGWTGDRREIFLNVIAQTCNLSHAAKACGMHVSSAYRLRARDAAFRDAWEDALEQAYTALEMAVVQECLAGSVTTTTIREGGEKYGRVKETRTVQKRDLTAAIQLLRLHRASVTERRAKMAAAGADSAALTRDILAKVEQARAGFTDMDKDAGAGITVAARHNGEAGAADG</sequence>
<reference evidence="2" key="1">
    <citation type="submission" date="2021-04" db="EMBL/GenBank/DDBJ databases">
        <title>Isolation of p-tert-butylphenol degrading bacteria Sphingobium phenoxybenzoativorans Tas13 from active sludge.</title>
        <authorList>
            <person name="Li Y."/>
        </authorList>
    </citation>
    <scope>NUCLEOTIDE SEQUENCE</scope>
    <source>
        <strain evidence="2">Tas13</strain>
    </source>
</reference>
<organism evidence="2 3">
    <name type="scientific">Sphingobium phenoxybenzoativorans</name>
    <dbReference type="NCBI Taxonomy" id="1592790"/>
    <lineage>
        <taxon>Bacteria</taxon>
        <taxon>Pseudomonadati</taxon>
        <taxon>Pseudomonadota</taxon>
        <taxon>Alphaproteobacteria</taxon>
        <taxon>Sphingomonadales</taxon>
        <taxon>Sphingomonadaceae</taxon>
        <taxon>Sphingobium</taxon>
    </lineage>
</organism>
<dbReference type="KEGG" id="spph:KFK14_02015"/>
<feature type="region of interest" description="Disordered" evidence="1">
    <location>
        <begin position="1"/>
        <end position="34"/>
    </location>
</feature>
<name>A0A975K7M3_9SPHN</name>
<dbReference type="Proteomes" id="UP000681425">
    <property type="component" value="Chromosome"/>
</dbReference>
<gene>
    <name evidence="2" type="ORF">KFK14_02015</name>
</gene>
<accession>A0A975K7M3</accession>
<dbReference type="RefSeq" id="WP_212609686.1">
    <property type="nucleotide sequence ID" value="NZ_CP073910.1"/>
</dbReference>
<dbReference type="AlphaFoldDB" id="A0A975K7M3"/>
<protein>
    <recommendedName>
        <fullName evidence="4">Terminase small subunit</fullName>
    </recommendedName>
</protein>
<evidence type="ECO:0000256" key="1">
    <source>
        <dbReference type="SAM" id="MobiDB-lite"/>
    </source>
</evidence>
<dbReference type="EMBL" id="CP073910">
    <property type="protein sequence ID" value="QUT06284.1"/>
    <property type="molecule type" value="Genomic_DNA"/>
</dbReference>
<evidence type="ECO:0008006" key="4">
    <source>
        <dbReference type="Google" id="ProtNLM"/>
    </source>
</evidence>
<proteinExistence type="predicted"/>
<evidence type="ECO:0000313" key="2">
    <source>
        <dbReference type="EMBL" id="QUT06284.1"/>
    </source>
</evidence>
<evidence type="ECO:0000313" key="3">
    <source>
        <dbReference type="Proteomes" id="UP000681425"/>
    </source>
</evidence>
<keyword evidence="3" id="KW-1185">Reference proteome</keyword>